<protein>
    <submittedName>
        <fullName evidence="1">Uncharacterized protein</fullName>
    </submittedName>
</protein>
<feature type="non-terminal residue" evidence="1">
    <location>
        <position position="1"/>
    </location>
</feature>
<keyword evidence="2" id="KW-1185">Reference proteome</keyword>
<comment type="caution">
    <text evidence="1">The sequence shown here is derived from an EMBL/GenBank/DDBJ whole genome shotgun (WGS) entry which is preliminary data.</text>
</comment>
<organism evidence="1 2">
    <name type="scientific">Linderina macrospora</name>
    <dbReference type="NCBI Taxonomy" id="4868"/>
    <lineage>
        <taxon>Eukaryota</taxon>
        <taxon>Fungi</taxon>
        <taxon>Fungi incertae sedis</taxon>
        <taxon>Zoopagomycota</taxon>
        <taxon>Kickxellomycotina</taxon>
        <taxon>Kickxellomycetes</taxon>
        <taxon>Kickxellales</taxon>
        <taxon>Kickxellaceae</taxon>
        <taxon>Linderina</taxon>
    </lineage>
</organism>
<proteinExistence type="predicted"/>
<reference evidence="1" key="1">
    <citation type="submission" date="2022-07" db="EMBL/GenBank/DDBJ databases">
        <title>Phylogenomic reconstructions and comparative analyses of Kickxellomycotina fungi.</title>
        <authorList>
            <person name="Reynolds N.K."/>
            <person name="Stajich J.E."/>
            <person name="Barry K."/>
            <person name="Grigoriev I.V."/>
            <person name="Crous P."/>
            <person name="Smith M.E."/>
        </authorList>
    </citation>
    <scope>NUCLEOTIDE SEQUENCE</scope>
    <source>
        <strain evidence="1">NRRL 5244</strain>
    </source>
</reference>
<evidence type="ECO:0000313" key="2">
    <source>
        <dbReference type="Proteomes" id="UP001150603"/>
    </source>
</evidence>
<name>A0ACC1J192_9FUNG</name>
<dbReference type="Proteomes" id="UP001150603">
    <property type="component" value="Unassembled WGS sequence"/>
</dbReference>
<accession>A0ACC1J192</accession>
<sequence length="246" mass="27065">DSSSGSNAGSDAMTPGETHPMAKSCIGLARKLDGSKIRYGSVRTPKHFTRRSVADHGQYECDGDDELNYQGDTDDHNITDLDLPLLRQSVSTPDIVMMPVHPAQSGQPCMIKKPDAFYEHLLSQSRSVKAQRWIKRTKPSRRHSFVRRDSADTTVESQPLSQSVASTPSPRIGQLTRRDTASTIDAPISIGRARSGSQKPQGSLPRSIARRRQFSQFVHDPASQIQWSVWTDSLNASGTLTDSPIP</sequence>
<gene>
    <name evidence="1" type="ORF">FBU59_005917</name>
</gene>
<evidence type="ECO:0000313" key="1">
    <source>
        <dbReference type="EMBL" id="KAJ1933777.1"/>
    </source>
</evidence>
<dbReference type="EMBL" id="JANBPW010004927">
    <property type="protein sequence ID" value="KAJ1933777.1"/>
    <property type="molecule type" value="Genomic_DNA"/>
</dbReference>